<feature type="compositionally biased region" description="Gly residues" evidence="5">
    <location>
        <begin position="344"/>
        <end position="359"/>
    </location>
</feature>
<keyword evidence="4" id="KW-0067">ATP-binding</keyword>
<dbReference type="PROSITE" id="PS50011">
    <property type="entry name" value="PROTEIN_KINASE_DOM"/>
    <property type="match status" value="1"/>
</dbReference>
<dbReference type="InterPro" id="IPR000719">
    <property type="entry name" value="Prot_kinase_dom"/>
</dbReference>
<accession>A0A7W8QNL7</accession>
<dbReference type="SUPFAM" id="SSF56112">
    <property type="entry name" value="Protein kinase-like (PK-like)"/>
    <property type="match status" value="1"/>
</dbReference>
<dbReference type="GO" id="GO:0004674">
    <property type="term" value="F:protein serine/threonine kinase activity"/>
    <property type="evidence" value="ECO:0007669"/>
    <property type="project" value="TreeGrafter"/>
</dbReference>
<evidence type="ECO:0000313" key="9">
    <source>
        <dbReference type="Proteomes" id="UP000572635"/>
    </source>
</evidence>
<dbReference type="RefSeq" id="WP_184393857.1">
    <property type="nucleotide sequence ID" value="NZ_JACHDB010000001.1"/>
</dbReference>
<dbReference type="Pfam" id="PF00069">
    <property type="entry name" value="Pkinase"/>
    <property type="match status" value="1"/>
</dbReference>
<dbReference type="PANTHER" id="PTHR43289">
    <property type="entry name" value="MITOGEN-ACTIVATED PROTEIN KINASE KINASE KINASE 20-RELATED"/>
    <property type="match status" value="1"/>
</dbReference>
<keyword evidence="3" id="KW-0418">Kinase</keyword>
<feature type="compositionally biased region" description="Pro residues" evidence="5">
    <location>
        <begin position="289"/>
        <end position="300"/>
    </location>
</feature>
<dbReference type="Gene3D" id="1.10.510.10">
    <property type="entry name" value="Transferase(Phosphotransferase) domain 1"/>
    <property type="match status" value="1"/>
</dbReference>
<organism evidence="8 9">
    <name type="scientific">Nocardiopsis composta</name>
    <dbReference type="NCBI Taxonomy" id="157465"/>
    <lineage>
        <taxon>Bacteria</taxon>
        <taxon>Bacillati</taxon>
        <taxon>Actinomycetota</taxon>
        <taxon>Actinomycetes</taxon>
        <taxon>Streptosporangiales</taxon>
        <taxon>Nocardiopsidaceae</taxon>
        <taxon>Nocardiopsis</taxon>
    </lineage>
</organism>
<evidence type="ECO:0000256" key="2">
    <source>
        <dbReference type="ARBA" id="ARBA00022741"/>
    </source>
</evidence>
<evidence type="ECO:0000256" key="1">
    <source>
        <dbReference type="ARBA" id="ARBA00022679"/>
    </source>
</evidence>
<dbReference type="InterPro" id="IPR008271">
    <property type="entry name" value="Ser/Thr_kinase_AS"/>
</dbReference>
<reference evidence="8 9" key="1">
    <citation type="submission" date="2020-08" db="EMBL/GenBank/DDBJ databases">
        <title>Sequencing the genomes of 1000 actinobacteria strains.</title>
        <authorList>
            <person name="Klenk H.-P."/>
        </authorList>
    </citation>
    <scope>NUCLEOTIDE SEQUENCE [LARGE SCALE GENOMIC DNA]</scope>
    <source>
        <strain evidence="8 9">DSM 44551</strain>
    </source>
</reference>
<dbReference type="PANTHER" id="PTHR43289:SF34">
    <property type="entry name" value="SERINE_THREONINE-PROTEIN KINASE YBDM-RELATED"/>
    <property type="match status" value="1"/>
</dbReference>
<comment type="caution">
    <text evidence="8">The sequence shown here is derived from an EMBL/GenBank/DDBJ whole genome shotgun (WGS) entry which is preliminary data.</text>
</comment>
<keyword evidence="1" id="KW-0808">Transferase</keyword>
<dbReference type="GO" id="GO:0005524">
    <property type="term" value="F:ATP binding"/>
    <property type="evidence" value="ECO:0007669"/>
    <property type="project" value="UniProtKB-KW"/>
</dbReference>
<proteinExistence type="predicted"/>
<keyword evidence="6" id="KW-0472">Membrane</keyword>
<keyword evidence="6" id="KW-0812">Transmembrane</keyword>
<dbReference type="Proteomes" id="UP000572635">
    <property type="component" value="Unassembled WGS sequence"/>
</dbReference>
<keyword evidence="6" id="KW-1133">Transmembrane helix</keyword>
<protein>
    <recommendedName>
        <fullName evidence="7">Protein kinase domain-containing protein</fullName>
    </recommendedName>
</protein>
<dbReference type="CDD" id="cd14014">
    <property type="entry name" value="STKc_PknB_like"/>
    <property type="match status" value="1"/>
</dbReference>
<name>A0A7W8QNL7_9ACTN</name>
<dbReference type="EMBL" id="JACHDB010000001">
    <property type="protein sequence ID" value="MBB5433787.1"/>
    <property type="molecule type" value="Genomic_DNA"/>
</dbReference>
<evidence type="ECO:0000256" key="5">
    <source>
        <dbReference type="SAM" id="MobiDB-lite"/>
    </source>
</evidence>
<feature type="region of interest" description="Disordered" evidence="5">
    <location>
        <begin position="283"/>
        <end position="308"/>
    </location>
</feature>
<evidence type="ECO:0000256" key="4">
    <source>
        <dbReference type="ARBA" id="ARBA00022840"/>
    </source>
</evidence>
<feature type="region of interest" description="Disordered" evidence="5">
    <location>
        <begin position="340"/>
        <end position="366"/>
    </location>
</feature>
<evidence type="ECO:0000313" key="8">
    <source>
        <dbReference type="EMBL" id="MBB5433787.1"/>
    </source>
</evidence>
<dbReference type="PROSITE" id="PS00108">
    <property type="entry name" value="PROTEIN_KINASE_ST"/>
    <property type="match status" value="1"/>
</dbReference>
<dbReference type="InterPro" id="IPR011009">
    <property type="entry name" value="Kinase-like_dom_sf"/>
</dbReference>
<evidence type="ECO:0000256" key="6">
    <source>
        <dbReference type="SAM" id="Phobius"/>
    </source>
</evidence>
<sequence length="489" mass="49529">MHTAAPLLDGDPAELGGYRLLGRLGSGGQGTVYLGTDAEGTLAAIKVLNSEGIDDPDVRRRFQSEAETAGRVASFCTAAVLAADFTADPPYIASEYVEGESLHAHVARGGPLSGGDLQRLAVNTATALAAIHEAGIVHRDFKPGNVLLAQGGPRVIDFGIAQAAHGAGTRTQSVIGTPAFMAPEQIAHGDATAASDIFAWGAVIAFAATGASPFDGPTVPNVLHNVINAEPELSALPDPLRALVGSALAKDPAARPTSVDLLMALLGRRERPRNDSEVTAVLRDAPATVPTPPPAAPVPPARSSGEGRRRTAPRWLLVAGALLAVAALVGAGVYIGRSSAGNGTDPGGQGGGADAQGGEGIDDPAAGATAAQVPRFGPDAAGAWEGVSDGGDLLPIEVEEGEQSAVIEFPEDSACGSTLKLTREADGVFEAAIEVESSAKYFSDCVGAGGRWDPESAVLSVDGDTLALRLIPPEDDGKQTTLLLARAAG</sequence>
<feature type="domain" description="Protein kinase" evidence="7">
    <location>
        <begin position="18"/>
        <end position="266"/>
    </location>
</feature>
<feature type="transmembrane region" description="Helical" evidence="6">
    <location>
        <begin position="315"/>
        <end position="336"/>
    </location>
</feature>
<dbReference type="AlphaFoldDB" id="A0A7W8QNL7"/>
<evidence type="ECO:0000259" key="7">
    <source>
        <dbReference type="PROSITE" id="PS50011"/>
    </source>
</evidence>
<keyword evidence="9" id="KW-1185">Reference proteome</keyword>
<gene>
    <name evidence="8" type="ORF">HDA36_003871</name>
</gene>
<evidence type="ECO:0000256" key="3">
    <source>
        <dbReference type="ARBA" id="ARBA00022777"/>
    </source>
</evidence>
<keyword evidence="2" id="KW-0547">Nucleotide-binding</keyword>
<dbReference type="Gene3D" id="3.30.200.20">
    <property type="entry name" value="Phosphorylase Kinase, domain 1"/>
    <property type="match status" value="1"/>
</dbReference>